<reference evidence="2" key="1">
    <citation type="submission" date="2021-10" db="EMBL/GenBank/DDBJ databases">
        <title>Tropical sea cucumber genome reveals ecological adaptation and Cuvierian tubules defense mechanism.</title>
        <authorList>
            <person name="Chen T."/>
        </authorList>
    </citation>
    <scope>NUCLEOTIDE SEQUENCE</scope>
    <source>
        <strain evidence="2">Nanhai2018</strain>
        <tissue evidence="2">Muscle</tissue>
    </source>
</reference>
<dbReference type="AlphaFoldDB" id="A0A9Q1BB59"/>
<evidence type="ECO:0000313" key="3">
    <source>
        <dbReference type="Proteomes" id="UP001152320"/>
    </source>
</evidence>
<sequence>MKKINEGKKREKEKGRGGGKGKKGEKEKKGKITGEKGNQIITIGIIIDGRKGWREGNGLDKVEHWFKYRRDEYTDTGRASDRRKDQRNEKEKG</sequence>
<evidence type="ECO:0000313" key="2">
    <source>
        <dbReference type="EMBL" id="KAJ8018948.1"/>
    </source>
</evidence>
<dbReference type="EMBL" id="JAIZAY010000132">
    <property type="protein sequence ID" value="KAJ8018948.1"/>
    <property type="molecule type" value="Genomic_DNA"/>
</dbReference>
<gene>
    <name evidence="2" type="ORF">HOLleu_42770</name>
</gene>
<protein>
    <submittedName>
        <fullName evidence="2">Uncharacterized protein</fullName>
    </submittedName>
</protein>
<proteinExistence type="predicted"/>
<name>A0A9Q1BB59_HOLLE</name>
<feature type="compositionally biased region" description="Basic and acidic residues" evidence="1">
    <location>
        <begin position="1"/>
        <end position="34"/>
    </location>
</feature>
<evidence type="ECO:0000256" key="1">
    <source>
        <dbReference type="SAM" id="MobiDB-lite"/>
    </source>
</evidence>
<keyword evidence="3" id="KW-1185">Reference proteome</keyword>
<organism evidence="2 3">
    <name type="scientific">Holothuria leucospilota</name>
    <name type="common">Black long sea cucumber</name>
    <name type="synonym">Mertensiothuria leucospilota</name>
    <dbReference type="NCBI Taxonomy" id="206669"/>
    <lineage>
        <taxon>Eukaryota</taxon>
        <taxon>Metazoa</taxon>
        <taxon>Echinodermata</taxon>
        <taxon>Eleutherozoa</taxon>
        <taxon>Echinozoa</taxon>
        <taxon>Holothuroidea</taxon>
        <taxon>Aspidochirotacea</taxon>
        <taxon>Aspidochirotida</taxon>
        <taxon>Holothuriidae</taxon>
        <taxon>Holothuria</taxon>
    </lineage>
</organism>
<accession>A0A9Q1BB59</accession>
<comment type="caution">
    <text evidence="2">The sequence shown here is derived from an EMBL/GenBank/DDBJ whole genome shotgun (WGS) entry which is preliminary data.</text>
</comment>
<feature type="region of interest" description="Disordered" evidence="1">
    <location>
        <begin position="1"/>
        <end position="39"/>
    </location>
</feature>
<feature type="region of interest" description="Disordered" evidence="1">
    <location>
        <begin position="70"/>
        <end position="93"/>
    </location>
</feature>
<dbReference type="Proteomes" id="UP001152320">
    <property type="component" value="Unassembled WGS sequence"/>
</dbReference>